<dbReference type="InterPro" id="IPR010035">
    <property type="entry name" value="Thi_S"/>
</dbReference>
<dbReference type="AlphaFoldDB" id="A0AA92ULC5"/>
<reference evidence="1 2" key="1">
    <citation type="submission" date="2018-08" db="EMBL/GenBank/DDBJ databases">
        <title>A genome reference for cultivated species of the human gut microbiota.</title>
        <authorList>
            <person name="Zou Y."/>
            <person name="Xue W."/>
            <person name="Luo G."/>
        </authorList>
    </citation>
    <scope>NUCLEOTIDE SEQUENCE [LARGE SCALE GENOMIC DNA]</scope>
    <source>
        <strain evidence="1 2">OF03-3</strain>
    </source>
</reference>
<evidence type="ECO:0000313" key="2">
    <source>
        <dbReference type="Proteomes" id="UP000285604"/>
    </source>
</evidence>
<dbReference type="Proteomes" id="UP000285604">
    <property type="component" value="Unassembled WGS sequence"/>
</dbReference>
<dbReference type="InterPro" id="IPR016155">
    <property type="entry name" value="Mopterin_synth/thiamin_S_b"/>
</dbReference>
<dbReference type="SUPFAM" id="SSF54285">
    <property type="entry name" value="MoaD/ThiS"/>
    <property type="match status" value="1"/>
</dbReference>
<dbReference type="Pfam" id="PF02597">
    <property type="entry name" value="ThiS"/>
    <property type="match status" value="1"/>
</dbReference>
<dbReference type="PANTHER" id="PTHR34472">
    <property type="entry name" value="SULFUR CARRIER PROTEIN THIS"/>
    <property type="match status" value="1"/>
</dbReference>
<proteinExistence type="predicted"/>
<evidence type="ECO:0000313" key="1">
    <source>
        <dbReference type="EMBL" id="RGX93597.1"/>
    </source>
</evidence>
<gene>
    <name evidence="1" type="primary">thiS</name>
    <name evidence="1" type="ORF">DXA63_09745</name>
</gene>
<dbReference type="InterPro" id="IPR012675">
    <property type="entry name" value="Beta-grasp_dom_sf"/>
</dbReference>
<dbReference type="EMBL" id="QSCI01000042">
    <property type="protein sequence ID" value="RGX93597.1"/>
    <property type="molecule type" value="Genomic_DNA"/>
</dbReference>
<dbReference type="InterPro" id="IPR003749">
    <property type="entry name" value="ThiS/MoaD-like"/>
</dbReference>
<name>A0AA92ULC5_9BACT</name>
<dbReference type="CDD" id="cd00565">
    <property type="entry name" value="Ubl_ThiS"/>
    <property type="match status" value="1"/>
</dbReference>
<dbReference type="Gene3D" id="3.10.20.30">
    <property type="match status" value="1"/>
</dbReference>
<dbReference type="NCBIfam" id="TIGR01683">
    <property type="entry name" value="thiS"/>
    <property type="match status" value="1"/>
</dbReference>
<organism evidence="1 2">
    <name type="scientific">Segatella copri</name>
    <dbReference type="NCBI Taxonomy" id="165179"/>
    <lineage>
        <taxon>Bacteria</taxon>
        <taxon>Pseudomonadati</taxon>
        <taxon>Bacteroidota</taxon>
        <taxon>Bacteroidia</taxon>
        <taxon>Bacteroidales</taxon>
        <taxon>Prevotellaceae</taxon>
        <taxon>Segatella</taxon>
    </lineage>
</organism>
<comment type="caution">
    <text evidence="1">The sequence shown here is derived from an EMBL/GenBank/DDBJ whole genome shotgun (WGS) entry which is preliminary data.</text>
</comment>
<sequence>MKEYGTDHCNDEKQEVSLPLTLAELIKINKVFQPEMVTIQVNEDFAEKEDYEKIQLKDGDRVDFLYFMGGGAC</sequence>
<dbReference type="PANTHER" id="PTHR34472:SF1">
    <property type="entry name" value="SULFUR CARRIER PROTEIN THIS"/>
    <property type="match status" value="1"/>
</dbReference>
<accession>A0AA92ULC5</accession>
<protein>
    <submittedName>
        <fullName evidence="1">Sulfur carrier protein ThiS</fullName>
    </submittedName>
</protein>